<keyword evidence="1" id="KW-0812">Transmembrane</keyword>
<evidence type="ECO:0000256" key="1">
    <source>
        <dbReference type="SAM" id="Phobius"/>
    </source>
</evidence>
<dbReference type="Proteomes" id="UP001500194">
    <property type="component" value="Unassembled WGS sequence"/>
</dbReference>
<feature type="transmembrane region" description="Helical" evidence="1">
    <location>
        <begin position="51"/>
        <end position="70"/>
    </location>
</feature>
<dbReference type="RefSeq" id="WP_227259687.1">
    <property type="nucleotide sequence ID" value="NZ_BAAADU010000002.1"/>
</dbReference>
<organism evidence="2 3">
    <name type="scientific">Salarchaeum japonicum</name>
    <dbReference type="NCBI Taxonomy" id="555573"/>
    <lineage>
        <taxon>Archaea</taxon>
        <taxon>Methanobacteriati</taxon>
        <taxon>Methanobacteriota</taxon>
        <taxon>Stenosarchaea group</taxon>
        <taxon>Halobacteria</taxon>
        <taxon>Halobacteriales</taxon>
        <taxon>Halobacteriaceae</taxon>
    </lineage>
</organism>
<dbReference type="Pfam" id="PF24365">
    <property type="entry name" value="DUF7521"/>
    <property type="match status" value="1"/>
</dbReference>
<evidence type="ECO:0000313" key="3">
    <source>
        <dbReference type="Proteomes" id="UP001500194"/>
    </source>
</evidence>
<protein>
    <submittedName>
        <fullName evidence="2">Uncharacterized protein</fullName>
    </submittedName>
</protein>
<keyword evidence="1" id="KW-1133">Transmembrane helix</keyword>
<name>A0AAV3T3X5_9EURY</name>
<feature type="transmembrane region" description="Helical" evidence="1">
    <location>
        <begin position="82"/>
        <end position="103"/>
    </location>
</feature>
<sequence length="105" mass="10723">MNVGGVSVTTSGGTPLLVVGLFFSVALATVLGGVLVVRIGRGYRRTGSRHLLALGVGFLFVVPVPKLLNLSLSTGTALSYDAIALGASVAQLLGFAVILYAIYDT</sequence>
<dbReference type="InterPro" id="IPR055943">
    <property type="entry name" value="DUF7521"/>
</dbReference>
<evidence type="ECO:0000313" key="2">
    <source>
        <dbReference type="EMBL" id="GAA0657582.1"/>
    </source>
</evidence>
<keyword evidence="3" id="KW-1185">Reference proteome</keyword>
<proteinExistence type="predicted"/>
<reference evidence="2 3" key="1">
    <citation type="journal article" date="2019" name="Int. J. Syst. Evol. Microbiol.">
        <title>The Global Catalogue of Microorganisms (GCM) 10K type strain sequencing project: providing services to taxonomists for standard genome sequencing and annotation.</title>
        <authorList>
            <consortium name="The Broad Institute Genomics Platform"/>
            <consortium name="The Broad Institute Genome Sequencing Center for Infectious Disease"/>
            <person name="Wu L."/>
            <person name="Ma J."/>
        </authorList>
    </citation>
    <scope>NUCLEOTIDE SEQUENCE [LARGE SCALE GENOMIC DNA]</scope>
    <source>
        <strain evidence="2 3">JCM 16327</strain>
    </source>
</reference>
<gene>
    <name evidence="2" type="ORF">GCM10009019_22240</name>
</gene>
<feature type="transmembrane region" description="Helical" evidence="1">
    <location>
        <begin position="16"/>
        <end position="39"/>
    </location>
</feature>
<dbReference type="EMBL" id="BAAADU010000002">
    <property type="protein sequence ID" value="GAA0657582.1"/>
    <property type="molecule type" value="Genomic_DNA"/>
</dbReference>
<dbReference type="AlphaFoldDB" id="A0AAV3T3X5"/>
<keyword evidence="1" id="KW-0472">Membrane</keyword>
<dbReference type="GeneID" id="68573095"/>
<comment type="caution">
    <text evidence="2">The sequence shown here is derived from an EMBL/GenBank/DDBJ whole genome shotgun (WGS) entry which is preliminary data.</text>
</comment>
<accession>A0AAV3T3X5</accession>